<reference evidence="12" key="1">
    <citation type="submission" date="2017-09" db="EMBL/GenBank/DDBJ databases">
        <title>Arcobacter canalis sp. nov., a new species isolated from a water canal contaminated with urban sewage.</title>
        <authorList>
            <person name="Perez-Cataluna A."/>
            <person name="Salas-Masso N."/>
            <person name="Figueras M.J."/>
        </authorList>
    </citation>
    <scope>NUCLEOTIDE SEQUENCE [LARGE SCALE GENOMIC DNA]</scope>
    <source>
        <strain evidence="12">CECT 7727</strain>
    </source>
</reference>
<evidence type="ECO:0000256" key="7">
    <source>
        <dbReference type="ARBA" id="ARBA00044507"/>
    </source>
</evidence>
<dbReference type="Gene3D" id="3.90.1150.180">
    <property type="match status" value="1"/>
</dbReference>
<evidence type="ECO:0000256" key="9">
    <source>
        <dbReference type="PIRSR" id="PIRSR618319-50"/>
    </source>
</evidence>
<evidence type="ECO:0000313" key="12">
    <source>
        <dbReference type="Proteomes" id="UP000224740"/>
    </source>
</evidence>
<sequence length="448" mass="50833">MDLLKSIPKVDKFIKNKTFENYSIKLITKIAKEQINQLREDILSNKTNNFNEEQLIENTINEYEKITKPSLQNLINATGIIVHTNLGRSLISQESFDKVKKVASSYNNLEYDLQAGKRGERYSHIVKALQNLTACEDAIVVNNNASAVFLILNTFSKNKETVVSRGELVEIGGSFRVPEVMTQSGAILKEIGTTNKTHKKDYENAINENTSILMKVHKSNYSIEGFTSEVELKDIIEVANKNNVIDYFDMGSGHMIDLPYNLDSKEPSILKIMENNPSLLSFSGDKLLGSVQAGVIIGKKELIEKIKKNQLLRMLRVDKITLCLLEEHLNSYLKDELNNIPTLKMLHTSIDELKKRATYVKNSLEDICKCEVINTQTLIGGGTTPNKKIPSIAITIEYKDYKPNKIEKLLRENGVISRIENEKVLFDFRSIQECELDEIIAIVRKVFK</sequence>
<keyword evidence="3 8" id="KW-0808">Transferase</keyword>
<comment type="cofactor">
    <cofactor evidence="1 8 9">
        <name>pyridoxal 5'-phosphate</name>
        <dbReference type="ChEBI" id="CHEBI:597326"/>
    </cofactor>
</comment>
<comment type="similarity">
    <text evidence="7 8">Belongs to the SelA family.</text>
</comment>
<name>A0A347TMA0_9BACT</name>
<dbReference type="Proteomes" id="UP000264693">
    <property type="component" value="Chromosome"/>
</dbReference>
<keyword evidence="6 8" id="KW-0711">Selenium</keyword>
<evidence type="ECO:0000256" key="8">
    <source>
        <dbReference type="HAMAP-Rule" id="MF_00423"/>
    </source>
</evidence>
<evidence type="ECO:0000256" key="1">
    <source>
        <dbReference type="ARBA" id="ARBA00001933"/>
    </source>
</evidence>
<proteinExistence type="inferred from homology"/>
<accession>A0A347TMA0</accession>
<evidence type="ECO:0000313" key="13">
    <source>
        <dbReference type="Proteomes" id="UP000264693"/>
    </source>
</evidence>
<dbReference type="AlphaFoldDB" id="A0A347TMA0"/>
<comment type="catalytic activity">
    <reaction evidence="8">
        <text>L-seryl-tRNA(Sec) + selenophosphate + H(+) = L-selenocysteinyl-tRNA(Sec) + phosphate</text>
        <dbReference type="Rhea" id="RHEA:22728"/>
        <dbReference type="Rhea" id="RHEA-COMP:9742"/>
        <dbReference type="Rhea" id="RHEA-COMP:9743"/>
        <dbReference type="ChEBI" id="CHEBI:15378"/>
        <dbReference type="ChEBI" id="CHEBI:16144"/>
        <dbReference type="ChEBI" id="CHEBI:43474"/>
        <dbReference type="ChEBI" id="CHEBI:78533"/>
        <dbReference type="ChEBI" id="CHEBI:78573"/>
        <dbReference type="EC" id="2.9.1.1"/>
    </reaction>
</comment>
<keyword evidence="4 8" id="KW-0663">Pyridoxal phosphate</keyword>
<evidence type="ECO:0000313" key="10">
    <source>
        <dbReference type="EMBL" id="AXX87728.1"/>
    </source>
</evidence>
<keyword evidence="2 8" id="KW-0963">Cytoplasm</keyword>
<reference evidence="11" key="2">
    <citation type="submission" date="2017-09" db="EMBL/GenBank/DDBJ databases">
        <authorList>
            <person name="Perez-Cataluna A."/>
            <person name="Figueras M.J."/>
            <person name="Salas-Masso N."/>
        </authorList>
    </citation>
    <scope>NUCLEOTIDE SEQUENCE</scope>
    <source>
        <strain evidence="11">CECT 7727</strain>
    </source>
</reference>
<evidence type="ECO:0000256" key="5">
    <source>
        <dbReference type="ARBA" id="ARBA00022917"/>
    </source>
</evidence>
<gene>
    <name evidence="8 10" type="primary">selA</name>
    <name evidence="10" type="ORF">AMRN_2007</name>
    <name evidence="11" type="ORF">CPH92_08745</name>
</gene>
<comment type="function">
    <text evidence="8">Converts seryl-tRNA(Sec) to selenocysteinyl-tRNA(Sec) required for selenoprotein biosynthesis.</text>
</comment>
<dbReference type="EMBL" id="CP032101">
    <property type="protein sequence ID" value="AXX87728.1"/>
    <property type="molecule type" value="Genomic_DNA"/>
</dbReference>
<feature type="modified residue" description="N6-(pyridoxal phosphate)lysine" evidence="8 9">
    <location>
        <position position="286"/>
    </location>
</feature>
<comment type="subcellular location">
    <subcellularLocation>
        <location evidence="8">Cytoplasm</location>
    </subcellularLocation>
</comment>
<keyword evidence="12" id="KW-1185">Reference proteome</keyword>
<dbReference type="KEGG" id="amar:AMRN_2007"/>
<keyword evidence="5 8" id="KW-0648">Protein biosynthesis</keyword>
<organism evidence="10 13">
    <name type="scientific">Malaciobacter marinus</name>
    <dbReference type="NCBI Taxonomy" id="505249"/>
    <lineage>
        <taxon>Bacteria</taxon>
        <taxon>Pseudomonadati</taxon>
        <taxon>Campylobacterota</taxon>
        <taxon>Epsilonproteobacteria</taxon>
        <taxon>Campylobacterales</taxon>
        <taxon>Arcobacteraceae</taxon>
        <taxon>Malaciobacter</taxon>
    </lineage>
</organism>
<dbReference type="GO" id="GO:0001717">
    <property type="term" value="P:conversion of seryl-tRNAsec to selenocys-tRNAsec"/>
    <property type="evidence" value="ECO:0007669"/>
    <property type="project" value="UniProtKB-UniRule"/>
</dbReference>
<evidence type="ECO:0000256" key="4">
    <source>
        <dbReference type="ARBA" id="ARBA00022898"/>
    </source>
</evidence>
<dbReference type="Proteomes" id="UP000224740">
    <property type="component" value="Unassembled WGS sequence"/>
</dbReference>
<dbReference type="HAMAP" id="MF_00423">
    <property type="entry name" value="SelA"/>
    <property type="match status" value="1"/>
</dbReference>
<dbReference type="EC" id="2.9.1.1" evidence="8"/>
<dbReference type="GO" id="GO:0004125">
    <property type="term" value="F:L-seryl-tRNA(Sec) selenium transferase activity"/>
    <property type="evidence" value="ECO:0007669"/>
    <property type="project" value="UniProtKB-UniRule"/>
</dbReference>
<dbReference type="RefSeq" id="WP_099311351.1">
    <property type="nucleotide sequence ID" value="NZ_CP032101.1"/>
</dbReference>
<dbReference type="InterPro" id="IPR015424">
    <property type="entry name" value="PyrdxlP-dep_Trfase"/>
</dbReference>
<dbReference type="PANTHER" id="PTHR32328:SF0">
    <property type="entry name" value="L-SERYL-TRNA(SEC) SELENIUM TRANSFERASE"/>
    <property type="match status" value="1"/>
</dbReference>
<comment type="pathway">
    <text evidence="8">Aminoacyl-tRNA biosynthesis; selenocysteinyl-tRNA(Sec) biosynthesis; selenocysteinyl-tRNA(Sec) from L-seryl-tRNA(Sec) (bacterial route): step 1/1.</text>
</comment>
<dbReference type="InterPro" id="IPR015421">
    <property type="entry name" value="PyrdxlP-dep_Trfase_major"/>
</dbReference>
<dbReference type="PANTHER" id="PTHR32328">
    <property type="entry name" value="L-SERYL-TRNA(SEC) SELENIUM TRANSFERASE"/>
    <property type="match status" value="1"/>
</dbReference>
<dbReference type="Gene3D" id="3.40.640.10">
    <property type="entry name" value="Type I PLP-dependent aspartate aminotransferase-like (Major domain)"/>
    <property type="match status" value="1"/>
</dbReference>
<dbReference type="InterPro" id="IPR018319">
    <property type="entry name" value="SelA-like"/>
</dbReference>
<dbReference type="GO" id="GO:0005737">
    <property type="term" value="C:cytoplasm"/>
    <property type="evidence" value="ECO:0007669"/>
    <property type="project" value="UniProtKB-SubCell"/>
</dbReference>
<dbReference type="UniPathway" id="UPA00906">
    <property type="reaction ID" value="UER00896"/>
</dbReference>
<dbReference type="Pfam" id="PF03841">
    <property type="entry name" value="SelA"/>
    <property type="match status" value="1"/>
</dbReference>
<dbReference type="SUPFAM" id="SSF53383">
    <property type="entry name" value="PLP-dependent transferases"/>
    <property type="match status" value="1"/>
</dbReference>
<reference evidence="10 13" key="3">
    <citation type="submission" date="2018-08" db="EMBL/GenBank/DDBJ databases">
        <title>Complete genome of the Arcobacter marinus type strain JCM 15502.</title>
        <authorList>
            <person name="Miller W.G."/>
            <person name="Yee E."/>
            <person name="Huynh S."/>
            <person name="Parker C.T."/>
        </authorList>
    </citation>
    <scope>NUCLEOTIDE SEQUENCE [LARGE SCALE GENOMIC DNA]</scope>
    <source>
        <strain evidence="10 13">JCM 15502</strain>
    </source>
</reference>
<dbReference type="GO" id="GO:0001514">
    <property type="term" value="P:selenocysteine incorporation"/>
    <property type="evidence" value="ECO:0007669"/>
    <property type="project" value="UniProtKB-UniRule"/>
</dbReference>
<evidence type="ECO:0000256" key="2">
    <source>
        <dbReference type="ARBA" id="ARBA00022490"/>
    </source>
</evidence>
<dbReference type="InterPro" id="IPR004534">
    <property type="entry name" value="SelA_trans"/>
</dbReference>
<evidence type="ECO:0000256" key="6">
    <source>
        <dbReference type="ARBA" id="ARBA00023266"/>
    </source>
</evidence>
<evidence type="ECO:0000256" key="3">
    <source>
        <dbReference type="ARBA" id="ARBA00022679"/>
    </source>
</evidence>
<protein>
    <recommendedName>
        <fullName evidence="8">L-seryl-tRNA(Sec) selenium transferase</fullName>
        <ecNumber evidence="8">2.9.1.1</ecNumber>
    </recommendedName>
    <alternativeName>
        <fullName evidence="8">Selenocysteine synthase</fullName>
        <shortName evidence="8">Sec synthase</shortName>
    </alternativeName>
    <alternativeName>
        <fullName evidence="8">Selenocysteinyl-tRNA(Sec) synthase</fullName>
    </alternativeName>
</protein>
<evidence type="ECO:0000313" key="11">
    <source>
        <dbReference type="EMBL" id="PHO15046.1"/>
    </source>
</evidence>
<dbReference type="NCBIfam" id="TIGR00474">
    <property type="entry name" value="selA"/>
    <property type="match status" value="1"/>
</dbReference>
<dbReference type="EMBL" id="NXAO01000040">
    <property type="protein sequence ID" value="PHO15046.1"/>
    <property type="molecule type" value="Genomic_DNA"/>
</dbReference>